<keyword evidence="5 8" id="KW-0812">Transmembrane</keyword>
<dbReference type="GO" id="GO:0009103">
    <property type="term" value="P:lipopolysaccharide biosynthetic process"/>
    <property type="evidence" value="ECO:0007669"/>
    <property type="project" value="UniProtKB-ARBA"/>
</dbReference>
<keyword evidence="11" id="KW-1185">Reference proteome</keyword>
<feature type="transmembrane region" description="Helical" evidence="8">
    <location>
        <begin position="387"/>
        <end position="408"/>
    </location>
</feature>
<feature type="transmembrane region" description="Helical" evidence="8">
    <location>
        <begin position="145"/>
        <end position="163"/>
    </location>
</feature>
<dbReference type="AlphaFoldDB" id="A0A1U9NGH6"/>
<evidence type="ECO:0000256" key="8">
    <source>
        <dbReference type="SAM" id="Phobius"/>
    </source>
</evidence>
<dbReference type="KEGG" id="alus:STSP2_00182"/>
<evidence type="ECO:0000256" key="6">
    <source>
        <dbReference type="ARBA" id="ARBA00022989"/>
    </source>
</evidence>
<feature type="transmembrane region" description="Helical" evidence="8">
    <location>
        <begin position="175"/>
        <end position="205"/>
    </location>
</feature>
<feature type="transmembrane region" description="Helical" evidence="8">
    <location>
        <begin position="305"/>
        <end position="322"/>
    </location>
</feature>
<feature type="transmembrane region" description="Helical" evidence="8">
    <location>
        <begin position="415"/>
        <end position="438"/>
    </location>
</feature>
<keyword evidence="6 8" id="KW-1133">Transmembrane helix</keyword>
<evidence type="ECO:0000256" key="7">
    <source>
        <dbReference type="ARBA" id="ARBA00023136"/>
    </source>
</evidence>
<dbReference type="PANTHER" id="PTHR33908:SF3">
    <property type="entry name" value="UNDECAPRENYL PHOSPHATE-ALPHA-4-AMINO-4-DEOXY-L-ARABINOSE ARABINOSYL TRANSFERASE"/>
    <property type="match status" value="1"/>
</dbReference>
<feature type="transmembrane region" description="Helical" evidence="8">
    <location>
        <begin position="96"/>
        <end position="113"/>
    </location>
</feature>
<comment type="subcellular location">
    <subcellularLocation>
        <location evidence="1">Cell membrane</location>
        <topology evidence="1">Multi-pass membrane protein</topology>
    </subcellularLocation>
</comment>
<keyword evidence="3 10" id="KW-0328">Glycosyltransferase</keyword>
<feature type="transmembrane region" description="Helical" evidence="8">
    <location>
        <begin position="217"/>
        <end position="236"/>
    </location>
</feature>
<dbReference type="Proteomes" id="UP000189674">
    <property type="component" value="Chromosome"/>
</dbReference>
<dbReference type="RefSeq" id="WP_146658966.1">
    <property type="nucleotide sequence ID" value="NZ_CP019791.1"/>
</dbReference>
<dbReference type="EC" id="2.4.2.43" evidence="10"/>
<evidence type="ECO:0000256" key="3">
    <source>
        <dbReference type="ARBA" id="ARBA00022676"/>
    </source>
</evidence>
<proteinExistence type="predicted"/>
<feature type="transmembrane region" description="Helical" evidence="8">
    <location>
        <begin position="266"/>
        <end position="293"/>
    </location>
</feature>
<evidence type="ECO:0000313" key="11">
    <source>
        <dbReference type="Proteomes" id="UP000189674"/>
    </source>
</evidence>
<evidence type="ECO:0000256" key="1">
    <source>
        <dbReference type="ARBA" id="ARBA00004651"/>
    </source>
</evidence>
<feature type="transmembrane region" description="Helical" evidence="8">
    <location>
        <begin position="361"/>
        <end position="381"/>
    </location>
</feature>
<dbReference type="Pfam" id="PF13231">
    <property type="entry name" value="PMT_2"/>
    <property type="match status" value="1"/>
</dbReference>
<evidence type="ECO:0000256" key="4">
    <source>
        <dbReference type="ARBA" id="ARBA00022679"/>
    </source>
</evidence>
<dbReference type="InterPro" id="IPR038731">
    <property type="entry name" value="RgtA/B/C-like"/>
</dbReference>
<dbReference type="GO" id="GO:0010041">
    <property type="term" value="P:response to iron(III) ion"/>
    <property type="evidence" value="ECO:0007669"/>
    <property type="project" value="TreeGrafter"/>
</dbReference>
<feature type="domain" description="Glycosyltransferase RgtA/B/C/D-like" evidence="9">
    <location>
        <begin position="72"/>
        <end position="233"/>
    </location>
</feature>
<dbReference type="PANTHER" id="PTHR33908">
    <property type="entry name" value="MANNOSYLTRANSFERASE YKCB-RELATED"/>
    <property type="match status" value="1"/>
</dbReference>
<feature type="transmembrane region" description="Helical" evidence="8">
    <location>
        <begin position="15"/>
        <end position="34"/>
    </location>
</feature>
<evidence type="ECO:0000256" key="2">
    <source>
        <dbReference type="ARBA" id="ARBA00022475"/>
    </source>
</evidence>
<dbReference type="STRING" id="1936003.STSP2_00182"/>
<feature type="transmembrane region" description="Helical" evidence="8">
    <location>
        <begin position="328"/>
        <end position="349"/>
    </location>
</feature>
<name>A0A1U9NGH6_9BACT</name>
<feature type="transmembrane region" description="Helical" evidence="8">
    <location>
        <begin position="119"/>
        <end position="138"/>
    </location>
</feature>
<keyword evidence="4 10" id="KW-0808">Transferase</keyword>
<gene>
    <name evidence="10" type="primary">arnT</name>
    <name evidence="10" type="ORF">STSP2_00182</name>
</gene>
<evidence type="ECO:0000259" key="9">
    <source>
        <dbReference type="Pfam" id="PF13231"/>
    </source>
</evidence>
<protein>
    <submittedName>
        <fullName evidence="10">Undecaprenyl phosphate-alpha-4-amino-4-deoxy-L-arabinose arabinosyl transferase</fullName>
        <ecNumber evidence="10">2.4.2.43</ecNumber>
    </submittedName>
</protein>
<evidence type="ECO:0000313" key="10">
    <source>
        <dbReference type="EMBL" id="AQT67043.1"/>
    </source>
</evidence>
<dbReference type="GO" id="GO:0005886">
    <property type="term" value="C:plasma membrane"/>
    <property type="evidence" value="ECO:0007669"/>
    <property type="project" value="UniProtKB-SubCell"/>
</dbReference>
<dbReference type="GO" id="GO:0103015">
    <property type="term" value="F:4-amino-4-deoxy-L-arabinose transferase activity"/>
    <property type="evidence" value="ECO:0007669"/>
    <property type="project" value="UniProtKB-EC"/>
</dbReference>
<sequence>MANAPKEIAVEQHKIPATVFILAVGLITAGWMLGPRPVSDDEARISVTAREMLASGDYIVPTFNTEPQLAPSPLPYWLTALAAQFTGRVDAFTARLPSFILAILSTASILYFAQRILPFRTACLSALIWATSFGFVSFARNAVPAMTLTALTATALLAFYAGLHEEHARRRVTYMLTFYITFALAALTNLLLAVPAVLIPLIAWFTVTRSWRLCKHTMPIVGTLVFLAVLLPWPMLAARQVGSDTLFAVWKSSMIEQFFSPGLHPAWFSVLMVFEYAAPFIAFVPLAVIAPFYKVWAETRTPMKFLWCWFVSLTVLFTILPARDLSDILPAIPPLAILAGIIFEDLVYTRKAHTRRFIGKFFQYHVIIILFGSIIAAALVARYKPDILFEACAVAVAAMVLTALLTLLFMKGKRFAACITLFAGLAVITILTVSLILIPITPDTQSGLAARASRRIPASADVYAYGSVEPAFLHYFGRSADVCRSVDEVQQAYEDGAFIIAFAQAGNELAKSEEFNQAATLGTDDPTAGSVTDLRIFRKPD</sequence>
<keyword evidence="7 8" id="KW-0472">Membrane</keyword>
<keyword evidence="2" id="KW-1003">Cell membrane</keyword>
<accession>A0A1U9NGH6</accession>
<dbReference type="OrthoDB" id="9815691at2"/>
<organism evidence="10 11">
    <name type="scientific">Anaerohalosphaera lusitana</name>
    <dbReference type="NCBI Taxonomy" id="1936003"/>
    <lineage>
        <taxon>Bacteria</taxon>
        <taxon>Pseudomonadati</taxon>
        <taxon>Planctomycetota</taxon>
        <taxon>Phycisphaerae</taxon>
        <taxon>Sedimentisphaerales</taxon>
        <taxon>Anaerohalosphaeraceae</taxon>
        <taxon>Anaerohalosphaera</taxon>
    </lineage>
</organism>
<evidence type="ECO:0000256" key="5">
    <source>
        <dbReference type="ARBA" id="ARBA00022692"/>
    </source>
</evidence>
<reference evidence="11" key="1">
    <citation type="submission" date="2017-02" db="EMBL/GenBank/DDBJ databases">
        <title>Comparative genomics and description of representatives of a novel lineage of planctomycetes thriving in anoxic sediments.</title>
        <authorList>
            <person name="Spring S."/>
            <person name="Bunk B."/>
            <person name="Sproer C."/>
        </authorList>
    </citation>
    <scope>NUCLEOTIDE SEQUENCE [LARGE SCALE GENOMIC DNA]</scope>
    <source>
        <strain evidence="11">ST-NAGAB-D1</strain>
    </source>
</reference>
<dbReference type="EMBL" id="CP019791">
    <property type="protein sequence ID" value="AQT67043.1"/>
    <property type="molecule type" value="Genomic_DNA"/>
</dbReference>
<dbReference type="InterPro" id="IPR050297">
    <property type="entry name" value="LipidA_mod_glycosyltrf_83"/>
</dbReference>